<evidence type="ECO:0000256" key="5">
    <source>
        <dbReference type="ARBA" id="ARBA00023274"/>
    </source>
</evidence>
<evidence type="ECO:0000256" key="4">
    <source>
        <dbReference type="ARBA" id="ARBA00023128"/>
    </source>
</evidence>
<dbReference type="PANTHER" id="PTHR28554">
    <property type="entry name" value="39S RIBOSOMAL PROTEIN L45, MITOCHONDRIAL"/>
    <property type="match status" value="1"/>
</dbReference>
<evidence type="ECO:0000256" key="3">
    <source>
        <dbReference type="ARBA" id="ARBA00022980"/>
    </source>
</evidence>
<comment type="caution">
    <text evidence="10">The sequence shown here is derived from an EMBL/GenBank/DDBJ whole genome shotgun (WGS) entry which is preliminary data.</text>
</comment>
<keyword evidence="5" id="KW-0687">Ribonucleoprotein</keyword>
<organism evidence="10 11">
    <name type="scientific">Apatococcus fuscideae</name>
    <dbReference type="NCBI Taxonomy" id="2026836"/>
    <lineage>
        <taxon>Eukaryota</taxon>
        <taxon>Viridiplantae</taxon>
        <taxon>Chlorophyta</taxon>
        <taxon>core chlorophytes</taxon>
        <taxon>Trebouxiophyceae</taxon>
        <taxon>Chlorellales</taxon>
        <taxon>Chlorellaceae</taxon>
        <taxon>Apatococcus</taxon>
    </lineage>
</organism>
<reference evidence="10 11" key="1">
    <citation type="journal article" date="2024" name="Nat. Commun.">
        <title>Phylogenomics reveals the evolutionary origins of lichenization in chlorophyte algae.</title>
        <authorList>
            <person name="Puginier C."/>
            <person name="Libourel C."/>
            <person name="Otte J."/>
            <person name="Skaloud P."/>
            <person name="Haon M."/>
            <person name="Grisel S."/>
            <person name="Petersen M."/>
            <person name="Berrin J.G."/>
            <person name="Delaux P.M."/>
            <person name="Dal Grande F."/>
            <person name="Keller J."/>
        </authorList>
    </citation>
    <scope>NUCLEOTIDE SEQUENCE [LARGE SCALE GENOMIC DNA]</scope>
    <source>
        <strain evidence="10 11">SAG 2523</strain>
    </source>
</reference>
<dbReference type="Gene3D" id="3.10.450.240">
    <property type="match status" value="1"/>
</dbReference>
<name>A0AAW1SJ18_9CHLO</name>
<keyword evidence="2" id="KW-0809">Transit peptide</keyword>
<keyword evidence="11" id="KW-1185">Reference proteome</keyword>
<comment type="subcellular location">
    <subcellularLocation>
        <location evidence="1">Mitochondrion</location>
    </subcellularLocation>
</comment>
<dbReference type="GO" id="GO:0005840">
    <property type="term" value="C:ribosome"/>
    <property type="evidence" value="ECO:0007669"/>
    <property type="project" value="UniProtKB-KW"/>
</dbReference>
<dbReference type="EMBL" id="JALJOV010001593">
    <property type="protein sequence ID" value="KAK9845661.1"/>
    <property type="molecule type" value="Genomic_DNA"/>
</dbReference>
<dbReference type="AlphaFoldDB" id="A0AAW1SJ18"/>
<dbReference type="Pfam" id="PF04280">
    <property type="entry name" value="Tim44"/>
    <property type="match status" value="1"/>
</dbReference>
<dbReference type="PANTHER" id="PTHR28554:SF1">
    <property type="entry name" value="LARGE RIBOSOMAL SUBUNIT PROTEIN ML45"/>
    <property type="match status" value="1"/>
</dbReference>
<sequence length="92" mass="10511">MADRPTLRQLQLLRARIGVMNQHDPQTWHVQLTVRFESKQRFAAFDGKGDTMAGSMTTDIPVTDYWIFERSLRSAASSQWRVAARLPPPIPS</sequence>
<feature type="domain" description="Tim44-like" evidence="9">
    <location>
        <begin position="28"/>
        <end position="84"/>
    </location>
</feature>
<evidence type="ECO:0000256" key="2">
    <source>
        <dbReference type="ARBA" id="ARBA00022946"/>
    </source>
</evidence>
<dbReference type="GO" id="GO:0005739">
    <property type="term" value="C:mitochondrion"/>
    <property type="evidence" value="ECO:0007669"/>
    <property type="project" value="UniProtKB-SubCell"/>
</dbReference>
<dbReference type="InterPro" id="IPR051975">
    <property type="entry name" value="mtLSU_mL45"/>
</dbReference>
<dbReference type="GO" id="GO:1990904">
    <property type="term" value="C:ribonucleoprotein complex"/>
    <property type="evidence" value="ECO:0007669"/>
    <property type="project" value="UniProtKB-KW"/>
</dbReference>
<evidence type="ECO:0000256" key="7">
    <source>
        <dbReference type="ARBA" id="ARBA00039448"/>
    </source>
</evidence>
<keyword evidence="4" id="KW-0496">Mitochondrion</keyword>
<evidence type="ECO:0000256" key="1">
    <source>
        <dbReference type="ARBA" id="ARBA00004173"/>
    </source>
</evidence>
<evidence type="ECO:0000256" key="8">
    <source>
        <dbReference type="ARBA" id="ARBA00043031"/>
    </source>
</evidence>
<dbReference type="Proteomes" id="UP001485043">
    <property type="component" value="Unassembled WGS sequence"/>
</dbReference>
<keyword evidence="3" id="KW-0689">Ribosomal protein</keyword>
<evidence type="ECO:0000256" key="6">
    <source>
        <dbReference type="ARBA" id="ARBA00038073"/>
    </source>
</evidence>
<comment type="similarity">
    <text evidence="6">Belongs to the mitochondrion-specific ribosomal protein mL45 family.</text>
</comment>
<dbReference type="InterPro" id="IPR032710">
    <property type="entry name" value="NTF2-like_dom_sf"/>
</dbReference>
<gene>
    <name evidence="10" type="ORF">WJX84_009950</name>
</gene>
<accession>A0AAW1SJ18</accession>
<dbReference type="InterPro" id="IPR007379">
    <property type="entry name" value="Tim44-like_dom"/>
</dbReference>
<dbReference type="SUPFAM" id="SSF54427">
    <property type="entry name" value="NTF2-like"/>
    <property type="match status" value="1"/>
</dbReference>
<evidence type="ECO:0000259" key="9">
    <source>
        <dbReference type="Pfam" id="PF04280"/>
    </source>
</evidence>
<evidence type="ECO:0000313" key="10">
    <source>
        <dbReference type="EMBL" id="KAK9845661.1"/>
    </source>
</evidence>
<protein>
    <recommendedName>
        <fullName evidence="7">Large ribosomal subunit protein mL45</fullName>
    </recommendedName>
    <alternativeName>
        <fullName evidence="8">39S ribosomal protein L45, mitochondrial</fullName>
    </alternativeName>
</protein>
<proteinExistence type="inferred from homology"/>
<evidence type="ECO:0000313" key="11">
    <source>
        <dbReference type="Proteomes" id="UP001485043"/>
    </source>
</evidence>